<feature type="compositionally biased region" description="Basic and acidic residues" evidence="1">
    <location>
        <begin position="333"/>
        <end position="357"/>
    </location>
</feature>
<evidence type="ECO:0000256" key="1">
    <source>
        <dbReference type="SAM" id="MobiDB-lite"/>
    </source>
</evidence>
<dbReference type="PANTHER" id="PTHR23146:SF0">
    <property type="entry name" value="RNA POLYMERASE-ASSOCIATED PROTEIN LEO1"/>
    <property type="match status" value="1"/>
</dbReference>
<feature type="compositionally biased region" description="Basic and acidic residues" evidence="1">
    <location>
        <begin position="380"/>
        <end position="392"/>
    </location>
</feature>
<accession>A0AAD5SZ94</accession>
<dbReference type="GO" id="GO:0032968">
    <property type="term" value="P:positive regulation of transcription elongation by RNA polymerase II"/>
    <property type="evidence" value="ECO:0007669"/>
    <property type="project" value="TreeGrafter"/>
</dbReference>
<proteinExistence type="predicted"/>
<reference evidence="2" key="1">
    <citation type="submission" date="2020-05" db="EMBL/GenBank/DDBJ databases">
        <title>Phylogenomic resolution of chytrid fungi.</title>
        <authorList>
            <person name="Stajich J.E."/>
            <person name="Amses K."/>
            <person name="Simmons R."/>
            <person name="Seto K."/>
            <person name="Myers J."/>
            <person name="Bonds A."/>
            <person name="Quandt C.A."/>
            <person name="Barry K."/>
            <person name="Liu P."/>
            <person name="Grigoriev I."/>
            <person name="Longcore J.E."/>
            <person name="James T.Y."/>
        </authorList>
    </citation>
    <scope>NUCLEOTIDE SEQUENCE</scope>
    <source>
        <strain evidence="2">JEL0513</strain>
    </source>
</reference>
<feature type="region of interest" description="Disordered" evidence="1">
    <location>
        <begin position="103"/>
        <end position="139"/>
    </location>
</feature>
<dbReference type="PANTHER" id="PTHR23146">
    <property type="entry name" value="LEO1 PROTEIN"/>
    <property type="match status" value="1"/>
</dbReference>
<keyword evidence="3" id="KW-1185">Reference proteome</keyword>
<feature type="compositionally biased region" description="Basic and acidic residues" evidence="1">
    <location>
        <begin position="104"/>
        <end position="130"/>
    </location>
</feature>
<name>A0AAD5SZ94_9FUNG</name>
<dbReference type="InterPro" id="IPR007149">
    <property type="entry name" value="Leo1"/>
</dbReference>
<feature type="compositionally biased region" description="Acidic residues" evidence="1">
    <location>
        <begin position="409"/>
        <end position="428"/>
    </location>
</feature>
<comment type="caution">
    <text evidence="2">The sequence shown here is derived from an EMBL/GenBank/DDBJ whole genome shotgun (WGS) entry which is preliminary data.</text>
</comment>
<protein>
    <recommendedName>
        <fullName evidence="4">RNA polymerase-associated protein LEO1</fullName>
    </recommendedName>
</protein>
<evidence type="ECO:0008006" key="4">
    <source>
        <dbReference type="Google" id="ProtNLM"/>
    </source>
</evidence>
<organism evidence="2 3">
    <name type="scientific">Physocladia obscura</name>
    <dbReference type="NCBI Taxonomy" id="109957"/>
    <lineage>
        <taxon>Eukaryota</taxon>
        <taxon>Fungi</taxon>
        <taxon>Fungi incertae sedis</taxon>
        <taxon>Chytridiomycota</taxon>
        <taxon>Chytridiomycota incertae sedis</taxon>
        <taxon>Chytridiomycetes</taxon>
        <taxon>Chytridiales</taxon>
        <taxon>Chytriomycetaceae</taxon>
        <taxon>Physocladia</taxon>
    </lineage>
</organism>
<feature type="compositionally biased region" description="Polar residues" evidence="1">
    <location>
        <begin position="24"/>
        <end position="38"/>
    </location>
</feature>
<feature type="region of interest" description="Disordered" evidence="1">
    <location>
        <begin position="333"/>
        <end position="477"/>
    </location>
</feature>
<evidence type="ECO:0000313" key="3">
    <source>
        <dbReference type="Proteomes" id="UP001211907"/>
    </source>
</evidence>
<dbReference type="Proteomes" id="UP001211907">
    <property type="component" value="Unassembled WGS sequence"/>
</dbReference>
<feature type="compositionally biased region" description="Acidic residues" evidence="1">
    <location>
        <begin position="54"/>
        <end position="69"/>
    </location>
</feature>
<feature type="region of interest" description="Disordered" evidence="1">
    <location>
        <begin position="1"/>
        <end position="87"/>
    </location>
</feature>
<dbReference type="GO" id="GO:0016593">
    <property type="term" value="C:Cdc73/Paf1 complex"/>
    <property type="evidence" value="ECO:0007669"/>
    <property type="project" value="InterPro"/>
</dbReference>
<sequence>MQSDDELDFNSSSDGGDDVKETENGLQNTDVISYNNNGNDGGYESSESPMAEDLFGEISDEENKDDIDDNQANNVPLEEHEQAASFVLPPLLLQEQYPRNGEYNSHKQENVEGSEHEHEHERNDILRNEQSDNNEDNDNDELRYQYEQQSPHNDNEQEEQVIGSMALPKITAPGRLTTNYLAKMPNFLSVDPNPFDKASFSKSLTEEDLNDEEKRLRLENTIRWRYKDPITKAKDSNARIVRWSDGSFSLLLGSELFDCQLKSMSKDHHYLAAYHTREGVLESQARLTNTVMFVPSSKNSQTHRRMTAAIAQKHQKETGTKLFATVGHDPVAARREAERREREMAKAAKKMKTERQKTSLLYDNRYGTSAERYASSGGNRRYDDYSDDDNTHRRSSGGGGVGRSNLDRYEEDFVEDDDIEEDMSDSEEELRREEKLKASKKNVIHTTSSRNDYEAPAPEPVKRYVPKRRIIDSDDDE</sequence>
<evidence type="ECO:0000313" key="2">
    <source>
        <dbReference type="EMBL" id="KAJ3114798.1"/>
    </source>
</evidence>
<dbReference type="Pfam" id="PF04004">
    <property type="entry name" value="Leo1"/>
    <property type="match status" value="1"/>
</dbReference>
<dbReference type="GO" id="GO:0006368">
    <property type="term" value="P:transcription elongation by RNA polymerase II"/>
    <property type="evidence" value="ECO:0007669"/>
    <property type="project" value="InterPro"/>
</dbReference>
<dbReference type="GO" id="GO:1990269">
    <property type="term" value="F:RNA polymerase II C-terminal domain phosphoserine binding"/>
    <property type="evidence" value="ECO:0007669"/>
    <property type="project" value="TreeGrafter"/>
</dbReference>
<gene>
    <name evidence="2" type="ORF">HK100_001552</name>
</gene>
<dbReference type="AlphaFoldDB" id="A0AAD5SZ94"/>
<dbReference type="EMBL" id="JADGJH010001340">
    <property type="protein sequence ID" value="KAJ3114798.1"/>
    <property type="molecule type" value="Genomic_DNA"/>
</dbReference>